<dbReference type="GO" id="GO:0008380">
    <property type="term" value="P:RNA splicing"/>
    <property type="evidence" value="ECO:0007669"/>
    <property type="project" value="InterPro"/>
</dbReference>
<dbReference type="EMBL" id="SDOX01000128">
    <property type="protein sequence ID" value="TFJ81312.1"/>
    <property type="molecule type" value="Genomic_DNA"/>
</dbReference>
<dbReference type="InterPro" id="IPR004023">
    <property type="entry name" value="Mago_nashi"/>
</dbReference>
<accession>A0A4D9CQ83</accession>
<dbReference type="CDD" id="cd11295">
    <property type="entry name" value="Mago_nashi"/>
    <property type="match status" value="1"/>
</dbReference>
<evidence type="ECO:0000256" key="2">
    <source>
        <dbReference type="ARBA" id="ARBA00009270"/>
    </source>
</evidence>
<dbReference type="OrthoDB" id="6495301at2759"/>
<evidence type="ECO:0000313" key="5">
    <source>
        <dbReference type="Proteomes" id="UP000355283"/>
    </source>
</evidence>
<comment type="subcellular location">
    <subcellularLocation>
        <location evidence="1">Nucleus</location>
    </subcellularLocation>
</comment>
<evidence type="ECO:0000256" key="1">
    <source>
        <dbReference type="ARBA" id="ARBA00004123"/>
    </source>
</evidence>
<gene>
    <name evidence="4" type="ORF">NSK_007273</name>
</gene>
<dbReference type="InterPro" id="IPR036605">
    <property type="entry name" value="Mago_nashi_sf"/>
</dbReference>
<dbReference type="GO" id="GO:0035145">
    <property type="term" value="C:exon-exon junction complex"/>
    <property type="evidence" value="ECO:0007669"/>
    <property type="project" value="InterPro"/>
</dbReference>
<evidence type="ECO:0000313" key="4">
    <source>
        <dbReference type="EMBL" id="TFJ81312.1"/>
    </source>
</evidence>
<evidence type="ECO:0008006" key="6">
    <source>
        <dbReference type="Google" id="ProtNLM"/>
    </source>
</evidence>
<dbReference type="FunFam" id="3.30.1560.10:FF:000001">
    <property type="entry name" value="Protein mago nashi homolog"/>
    <property type="match status" value="1"/>
</dbReference>
<dbReference type="Pfam" id="PF02792">
    <property type="entry name" value="Mago_nashi"/>
    <property type="match status" value="1"/>
</dbReference>
<evidence type="ECO:0000256" key="3">
    <source>
        <dbReference type="ARBA" id="ARBA00023242"/>
    </source>
</evidence>
<name>A0A4D9CQ83_9STRA</name>
<sequence length="155" mass="18015">MSSDIMTVGDGFYLRYYVGHKGKFGHEFMEFEINPSGLLRYANNSKYKNAKMIRKQVYLSQTVLSEFQRIVEESQIVAEDDKDWPEPDRVGKQELEVRLGESHIRFTCAKIGSLLDVQDSKDPEGLRIFYYLVQDLRCLLFSLIGLHFKIKPIPT</sequence>
<reference evidence="4 5" key="1">
    <citation type="submission" date="2019-01" db="EMBL/GenBank/DDBJ databases">
        <title>Nuclear Genome Assembly of the Microalgal Biofuel strain Nannochloropsis salina CCMP1776.</title>
        <authorList>
            <person name="Hovde B."/>
        </authorList>
    </citation>
    <scope>NUCLEOTIDE SEQUENCE [LARGE SCALE GENOMIC DNA]</scope>
    <source>
        <strain evidence="4 5">CCMP1776</strain>
    </source>
</reference>
<keyword evidence="3" id="KW-0539">Nucleus</keyword>
<proteinExistence type="inferred from homology"/>
<comment type="similarity">
    <text evidence="2">Belongs to the mago nashi family.</text>
</comment>
<protein>
    <recommendedName>
        <fullName evidence="6">Mago nashi</fullName>
    </recommendedName>
</protein>
<dbReference type="Proteomes" id="UP000355283">
    <property type="component" value="Unassembled WGS sequence"/>
</dbReference>
<comment type="caution">
    <text evidence="4">The sequence shown here is derived from an EMBL/GenBank/DDBJ whole genome shotgun (WGS) entry which is preliminary data.</text>
</comment>
<keyword evidence="5" id="KW-1185">Reference proteome</keyword>
<dbReference type="PANTHER" id="PTHR12638:SF0">
    <property type="entry name" value="MAGO HOMOLOG, EXON JUNCTION COMPLEX SUBUNIT-RELATED"/>
    <property type="match status" value="1"/>
</dbReference>
<organism evidence="4 5">
    <name type="scientific">Nannochloropsis salina CCMP1776</name>
    <dbReference type="NCBI Taxonomy" id="1027361"/>
    <lineage>
        <taxon>Eukaryota</taxon>
        <taxon>Sar</taxon>
        <taxon>Stramenopiles</taxon>
        <taxon>Ochrophyta</taxon>
        <taxon>Eustigmatophyceae</taxon>
        <taxon>Eustigmatales</taxon>
        <taxon>Monodopsidaceae</taxon>
        <taxon>Microchloropsis</taxon>
        <taxon>Microchloropsis salina</taxon>
    </lineage>
</organism>
<dbReference type="AlphaFoldDB" id="A0A4D9CQ83"/>
<dbReference type="PANTHER" id="PTHR12638">
    <property type="entry name" value="PROTEIN MAGO NASHI HOMOLOG"/>
    <property type="match status" value="1"/>
</dbReference>
<dbReference type="SUPFAM" id="SSF89817">
    <property type="entry name" value="Mago nashi protein"/>
    <property type="match status" value="1"/>
</dbReference>
<dbReference type="Gene3D" id="3.30.1560.10">
    <property type="entry name" value="Mago nashi"/>
    <property type="match status" value="1"/>
</dbReference>